<comment type="caution">
    <text evidence="6">The sequence shown here is derived from an EMBL/GenBank/DDBJ whole genome shotgun (WGS) entry which is preliminary data.</text>
</comment>
<dbReference type="Pfam" id="PF00440">
    <property type="entry name" value="TetR_N"/>
    <property type="match status" value="1"/>
</dbReference>
<protein>
    <submittedName>
        <fullName evidence="6">TetR family transcriptional regulator</fullName>
    </submittedName>
</protein>
<dbReference type="PROSITE" id="PS50977">
    <property type="entry name" value="HTH_TETR_2"/>
    <property type="match status" value="1"/>
</dbReference>
<dbReference type="GO" id="GO:0003677">
    <property type="term" value="F:DNA binding"/>
    <property type="evidence" value="ECO:0007669"/>
    <property type="project" value="UniProtKB-UniRule"/>
</dbReference>
<keyword evidence="3" id="KW-0804">Transcription</keyword>
<organism evidence="6 7">
    <name type="scientific">Streptomyces sulfonofaciens</name>
    <dbReference type="NCBI Taxonomy" id="68272"/>
    <lineage>
        <taxon>Bacteria</taxon>
        <taxon>Bacillati</taxon>
        <taxon>Actinomycetota</taxon>
        <taxon>Actinomycetes</taxon>
        <taxon>Kitasatosporales</taxon>
        <taxon>Streptomycetaceae</taxon>
        <taxon>Streptomyces</taxon>
    </lineage>
</organism>
<dbReference type="Gene3D" id="1.10.10.60">
    <property type="entry name" value="Homeodomain-like"/>
    <property type="match status" value="1"/>
</dbReference>
<dbReference type="PROSITE" id="PS01081">
    <property type="entry name" value="HTH_TETR_1"/>
    <property type="match status" value="1"/>
</dbReference>
<dbReference type="InterPro" id="IPR009057">
    <property type="entry name" value="Homeodomain-like_sf"/>
</dbReference>
<evidence type="ECO:0000259" key="5">
    <source>
        <dbReference type="PROSITE" id="PS50977"/>
    </source>
</evidence>
<dbReference type="AlphaFoldDB" id="A0A919GEP2"/>
<name>A0A919GEP2_9ACTN</name>
<dbReference type="InterPro" id="IPR001647">
    <property type="entry name" value="HTH_TetR"/>
</dbReference>
<dbReference type="SUPFAM" id="SSF48498">
    <property type="entry name" value="Tetracyclin repressor-like, C-terminal domain"/>
    <property type="match status" value="1"/>
</dbReference>
<feature type="domain" description="HTH tetR-type" evidence="5">
    <location>
        <begin position="10"/>
        <end position="69"/>
    </location>
</feature>
<evidence type="ECO:0000256" key="1">
    <source>
        <dbReference type="ARBA" id="ARBA00023015"/>
    </source>
</evidence>
<dbReference type="PANTHER" id="PTHR47506">
    <property type="entry name" value="TRANSCRIPTIONAL REGULATORY PROTEIN"/>
    <property type="match status" value="1"/>
</dbReference>
<accession>A0A919GEP2</accession>
<keyword evidence="1" id="KW-0805">Transcription regulation</keyword>
<dbReference type="InterPro" id="IPR036271">
    <property type="entry name" value="Tet_transcr_reg_TetR-rel_C_sf"/>
</dbReference>
<keyword evidence="2 4" id="KW-0238">DNA-binding</keyword>
<dbReference type="RefSeq" id="WP_189934557.1">
    <property type="nucleotide sequence ID" value="NZ_BNCD01000013.1"/>
</dbReference>
<reference evidence="6" key="2">
    <citation type="submission" date="2020-09" db="EMBL/GenBank/DDBJ databases">
        <authorList>
            <person name="Sun Q."/>
            <person name="Ohkuma M."/>
        </authorList>
    </citation>
    <scope>NUCLEOTIDE SEQUENCE</scope>
    <source>
        <strain evidence="6">JCM 5069</strain>
    </source>
</reference>
<sequence length="198" mass="20975">MSRASRADAARHREEVVHATARLLRERGSGASLSDIMSTVGLTPGGFYKHFASKDELLGIAAGVAFGELLERMRRLAEEFPEAAQARDALLREYLSVEHRDSPGTGCANTALASDAARAGDASPLRKEYERGAAETLRALASLRTGAAQGEGEETDEALRGAILDLTAMVGALTLARATGGSKLSDMILQVVHDDLRA</sequence>
<reference evidence="6" key="1">
    <citation type="journal article" date="2014" name="Int. J. Syst. Evol. Microbiol.">
        <title>Complete genome sequence of Corynebacterium casei LMG S-19264T (=DSM 44701T), isolated from a smear-ripened cheese.</title>
        <authorList>
            <consortium name="US DOE Joint Genome Institute (JGI-PGF)"/>
            <person name="Walter F."/>
            <person name="Albersmeier A."/>
            <person name="Kalinowski J."/>
            <person name="Ruckert C."/>
        </authorList>
    </citation>
    <scope>NUCLEOTIDE SEQUENCE</scope>
    <source>
        <strain evidence="6">JCM 5069</strain>
    </source>
</reference>
<feature type="DNA-binding region" description="H-T-H motif" evidence="4">
    <location>
        <begin position="32"/>
        <end position="51"/>
    </location>
</feature>
<dbReference type="Gene3D" id="1.10.357.10">
    <property type="entry name" value="Tetracycline Repressor, domain 2"/>
    <property type="match status" value="1"/>
</dbReference>
<keyword evidence="7" id="KW-1185">Reference proteome</keyword>
<dbReference type="InterPro" id="IPR023772">
    <property type="entry name" value="DNA-bd_HTH_TetR-type_CS"/>
</dbReference>
<evidence type="ECO:0000256" key="2">
    <source>
        <dbReference type="ARBA" id="ARBA00023125"/>
    </source>
</evidence>
<dbReference type="Proteomes" id="UP000603708">
    <property type="component" value="Unassembled WGS sequence"/>
</dbReference>
<evidence type="ECO:0000313" key="6">
    <source>
        <dbReference type="EMBL" id="GHH82803.1"/>
    </source>
</evidence>
<dbReference type="SUPFAM" id="SSF46689">
    <property type="entry name" value="Homeodomain-like"/>
    <property type="match status" value="1"/>
</dbReference>
<evidence type="ECO:0000313" key="7">
    <source>
        <dbReference type="Proteomes" id="UP000603708"/>
    </source>
</evidence>
<dbReference type="PANTHER" id="PTHR47506:SF7">
    <property type="entry name" value="TRANSCRIPTIONAL REGULATORY PROTEIN"/>
    <property type="match status" value="1"/>
</dbReference>
<evidence type="ECO:0000256" key="3">
    <source>
        <dbReference type="ARBA" id="ARBA00023163"/>
    </source>
</evidence>
<dbReference type="PRINTS" id="PR00455">
    <property type="entry name" value="HTHTETR"/>
</dbReference>
<dbReference type="EMBL" id="BNCD01000013">
    <property type="protein sequence ID" value="GHH82803.1"/>
    <property type="molecule type" value="Genomic_DNA"/>
</dbReference>
<gene>
    <name evidence="6" type="ORF">GCM10018793_43310</name>
</gene>
<proteinExistence type="predicted"/>
<evidence type="ECO:0000256" key="4">
    <source>
        <dbReference type="PROSITE-ProRule" id="PRU00335"/>
    </source>
</evidence>